<evidence type="ECO:0000256" key="1">
    <source>
        <dbReference type="SAM" id="Phobius"/>
    </source>
</evidence>
<proteinExistence type="predicted"/>
<organism evidence="2 3">
    <name type="scientific">Lactococcus hircilactis</name>
    <dbReference type="NCBI Taxonomy" id="1494462"/>
    <lineage>
        <taxon>Bacteria</taxon>
        <taxon>Bacillati</taxon>
        <taxon>Bacillota</taxon>
        <taxon>Bacilli</taxon>
        <taxon>Lactobacillales</taxon>
        <taxon>Streptococcaceae</taxon>
        <taxon>Lactococcus</taxon>
    </lineage>
</organism>
<keyword evidence="1" id="KW-0472">Membrane</keyword>
<dbReference type="RefSeq" id="WP_153497094.1">
    <property type="nucleotide sequence ID" value="NZ_CAXYUY010000006.1"/>
</dbReference>
<feature type="transmembrane region" description="Helical" evidence="1">
    <location>
        <begin position="97"/>
        <end position="117"/>
    </location>
</feature>
<protein>
    <submittedName>
        <fullName evidence="2">Uncharacterized protein</fullName>
    </submittedName>
</protein>
<dbReference type="AlphaFoldDB" id="A0A7X2D0Z0"/>
<dbReference type="OrthoDB" id="2326250at2"/>
<sequence>MKEIIEIGLVLILLIYIMAQQLKAQPIAHKTKTYGILFLVGIYFVYQNWQDLRWNVGLIGAIILGDLLCPALFGYLRAQSSRIFIGDDGVINRQGTCLTLIFWGSFILVRACFGYFIKGSETFLLISLAVSLFVQNEITWSNAKRHFPKAIQKNLAFQAEKQKNRS</sequence>
<evidence type="ECO:0000313" key="3">
    <source>
        <dbReference type="Proteomes" id="UP000439550"/>
    </source>
</evidence>
<reference evidence="2 3" key="1">
    <citation type="submission" date="2019-10" db="EMBL/GenBank/DDBJ databases">
        <authorList>
            <person name="Dong K."/>
        </authorList>
    </citation>
    <scope>NUCLEOTIDE SEQUENCE [LARGE SCALE GENOMIC DNA]</scope>
    <source>
        <strain evidence="2 3">DSM 28960</strain>
    </source>
</reference>
<evidence type="ECO:0000313" key="2">
    <source>
        <dbReference type="EMBL" id="MQW40464.1"/>
    </source>
</evidence>
<accession>A0A7X2D0Z0</accession>
<comment type="caution">
    <text evidence="2">The sequence shown here is derived from an EMBL/GenBank/DDBJ whole genome shotgun (WGS) entry which is preliminary data.</text>
</comment>
<dbReference type="EMBL" id="WITJ01000020">
    <property type="protein sequence ID" value="MQW40464.1"/>
    <property type="molecule type" value="Genomic_DNA"/>
</dbReference>
<keyword evidence="1" id="KW-0812">Transmembrane</keyword>
<feature type="transmembrane region" description="Helical" evidence="1">
    <location>
        <begin position="54"/>
        <end position="76"/>
    </location>
</feature>
<gene>
    <name evidence="2" type="ORF">GHI93_11095</name>
</gene>
<keyword evidence="3" id="KW-1185">Reference proteome</keyword>
<name>A0A7X2D0Z0_9LACT</name>
<keyword evidence="1" id="KW-1133">Transmembrane helix</keyword>
<dbReference type="Proteomes" id="UP000439550">
    <property type="component" value="Unassembled WGS sequence"/>
</dbReference>